<dbReference type="InterPro" id="IPR027417">
    <property type="entry name" value="P-loop_NTPase"/>
</dbReference>
<sequence length="653" mass="73046">MVGPSVEENSHGENPVANPVVTVSGGAKKRVIGAIYDGNVKITRTTVKNELLQDIRALEYRRVDNDKLIKIERLSSSGSGSVIGMDFGPGATDEEIAAKAGDSNLVSEAKTRERDKRRTPEQVAEDDARMDEIMDEITEASKRQLEEQKAKRISGAEAAEAQAAEVRRDVRDIVERAKWLASHLHIQFKDVKQVRKGDAFITQPLMTDENKLCVLNALFGGVEDIPHRDSYRGRIVDHEDKIIDDHYPVTRLVAAFSAAGLKGVPLKAAREVIREYALDHERNDLIDRLEKKIPEWDGKPRMKRKLIELFELRDTSLIQNVGQYFWLSLYSRLMIPGSLAPIAIALIGTQGCGKSLFAKKLCQIITGSDEADSVQLNLDGDWMEFLRAITGNSVIATVGEMAGFTRADTNKIKDITTRVADQMHYKFEGTFTQQRQWIMMLDGNKYELQRDETGNRRFMPLFCGQLEDVGGQPRWRQDFEAIFDDKERGICFEDDVWQILAECAEWMDDNGESGYAAFVREVVRQVTAFNAAEVTAERGIVADGDIETYLDLALSKVKLEVIPIRDGSGKCCVRVDRVGLLDVIHGLSNGKAKIHPSGLRKAMAARGADEVRPSGVQKYRFAHLEDQDAFDAMLAARSPSPDDEAAKVEKERF</sequence>
<proteinExistence type="predicted"/>
<dbReference type="RefSeq" id="WP_150668177.1">
    <property type="nucleotide sequence ID" value="NZ_CABPSB010000003.1"/>
</dbReference>
<dbReference type="InterPro" id="IPR007936">
    <property type="entry name" value="VapE-like_dom"/>
</dbReference>
<evidence type="ECO:0000256" key="1">
    <source>
        <dbReference type="SAM" id="MobiDB-lite"/>
    </source>
</evidence>
<feature type="region of interest" description="Disordered" evidence="1">
    <location>
        <begin position="97"/>
        <end position="125"/>
    </location>
</feature>
<organism evidence="3 4">
    <name type="scientific">Pandoraea anhela</name>
    <dbReference type="NCBI Taxonomy" id="2508295"/>
    <lineage>
        <taxon>Bacteria</taxon>
        <taxon>Pseudomonadati</taxon>
        <taxon>Pseudomonadota</taxon>
        <taxon>Betaproteobacteria</taxon>
        <taxon>Burkholderiales</taxon>
        <taxon>Burkholderiaceae</taxon>
        <taxon>Pandoraea</taxon>
    </lineage>
</organism>
<dbReference type="SUPFAM" id="SSF52540">
    <property type="entry name" value="P-loop containing nucleoside triphosphate hydrolases"/>
    <property type="match status" value="1"/>
</dbReference>
<protein>
    <submittedName>
        <fullName evidence="3">Virulence protein E</fullName>
    </submittedName>
</protein>
<dbReference type="Proteomes" id="UP000406256">
    <property type="component" value="Unassembled WGS sequence"/>
</dbReference>
<gene>
    <name evidence="3" type="ORF">PAN31108_01442</name>
</gene>
<dbReference type="Pfam" id="PF05272">
    <property type="entry name" value="VapE-like_dom"/>
    <property type="match status" value="1"/>
</dbReference>
<evidence type="ECO:0000313" key="3">
    <source>
        <dbReference type="EMBL" id="VVD87276.1"/>
    </source>
</evidence>
<name>A0A5E4TGU1_9BURK</name>
<feature type="region of interest" description="Disordered" evidence="1">
    <location>
        <begin position="1"/>
        <end position="21"/>
    </location>
</feature>
<keyword evidence="4" id="KW-1185">Reference proteome</keyword>
<feature type="compositionally biased region" description="Basic and acidic residues" evidence="1">
    <location>
        <begin position="109"/>
        <end position="125"/>
    </location>
</feature>
<evidence type="ECO:0000259" key="2">
    <source>
        <dbReference type="Pfam" id="PF05272"/>
    </source>
</evidence>
<dbReference type="AlphaFoldDB" id="A0A5E4TGU1"/>
<feature type="domain" description="Virulence-associated protein E-like" evidence="2">
    <location>
        <begin position="295"/>
        <end position="465"/>
    </location>
</feature>
<dbReference type="EMBL" id="CABPSB010000003">
    <property type="protein sequence ID" value="VVD87276.1"/>
    <property type="molecule type" value="Genomic_DNA"/>
</dbReference>
<reference evidence="3 4" key="1">
    <citation type="submission" date="2019-08" db="EMBL/GenBank/DDBJ databases">
        <authorList>
            <person name="Peeters C."/>
        </authorList>
    </citation>
    <scope>NUCLEOTIDE SEQUENCE [LARGE SCALE GENOMIC DNA]</scope>
    <source>
        <strain evidence="3 4">LMG 31108</strain>
    </source>
</reference>
<evidence type="ECO:0000313" key="4">
    <source>
        <dbReference type="Proteomes" id="UP000406256"/>
    </source>
</evidence>
<accession>A0A5E4TGU1</accession>
<dbReference type="OrthoDB" id="110640at2"/>